<dbReference type="EMBL" id="KC977571">
    <property type="protein sequence ID" value="AGO83688.1"/>
    <property type="molecule type" value="Genomic_DNA"/>
</dbReference>
<evidence type="ECO:0000313" key="2">
    <source>
        <dbReference type="EMBL" id="AGO83688.1"/>
    </source>
</evidence>
<proteinExistence type="predicted"/>
<organism evidence="2 3">
    <name type="scientific">Pandoravirus salinus</name>
    <dbReference type="NCBI Taxonomy" id="1349410"/>
    <lineage>
        <taxon>Viruses</taxon>
        <taxon>Pandoravirus</taxon>
    </lineage>
</organism>
<protein>
    <recommendedName>
        <fullName evidence="4">Thioredoxin domain-containing protein</fullName>
    </recommendedName>
</protein>
<dbReference type="RefSeq" id="YP_008436750.1">
    <property type="nucleotide sequence ID" value="NC_022098.1"/>
</dbReference>
<sequence>MPIVVTPARAPSTPRTANPPPRSTIIPRGIPSTFKAPCIAKITPATIRATRGAAPQPIVATISAANRPHDGHLDAPKVLPATETTLKADTAFTAAPSIATAAPAARQPVTAGAPPQVASANGSDACPARRATLGALVVHADWSEACSEFVPRALATLTAHPALTDSVLAVHVDAEPCLCARYAVKGIPCIIFRARPSGPSWRARGMARPFEIPRTRITGACAESVLAARIDAAVATFCRIVPLAAAAAAADSIPTAAVAAPANKVVD</sequence>
<evidence type="ECO:0000313" key="3">
    <source>
        <dbReference type="Proteomes" id="UP000204584"/>
    </source>
</evidence>
<accession>S4VTN9</accession>
<gene>
    <name evidence="2" type="ORF">psal_cds_187</name>
</gene>
<feature type="region of interest" description="Disordered" evidence="1">
    <location>
        <begin position="1"/>
        <end position="30"/>
    </location>
</feature>
<evidence type="ECO:0008006" key="4">
    <source>
        <dbReference type="Google" id="ProtNLM"/>
    </source>
</evidence>
<dbReference type="SUPFAM" id="SSF52833">
    <property type="entry name" value="Thioredoxin-like"/>
    <property type="match status" value="1"/>
</dbReference>
<evidence type="ECO:0000256" key="1">
    <source>
        <dbReference type="SAM" id="MobiDB-lite"/>
    </source>
</evidence>
<dbReference type="GeneID" id="16605475"/>
<dbReference type="InterPro" id="IPR036249">
    <property type="entry name" value="Thioredoxin-like_sf"/>
</dbReference>
<reference evidence="2 3" key="1">
    <citation type="journal article" date="2013" name="Science">
        <title>Pandoraviruses: amoeba viruses with genomes up to 2.5 Mb reaching that of parasitic eukaryotes.</title>
        <authorList>
            <person name="Philippe N."/>
            <person name="Legendre M."/>
            <person name="Doutre G."/>
            <person name="Coute Y."/>
            <person name="Poirot O."/>
            <person name="Lescot M."/>
            <person name="Arslan D."/>
            <person name="Seltzer V."/>
            <person name="Bertaux L."/>
            <person name="Bruley C."/>
            <person name="Garin J."/>
            <person name="Claverie J.M."/>
            <person name="Abergel C."/>
        </authorList>
    </citation>
    <scope>NUCLEOTIDE SEQUENCE [LARGE SCALE GENOMIC DNA]</scope>
</reference>
<dbReference type="Proteomes" id="UP000204584">
    <property type="component" value="Segment"/>
</dbReference>
<name>S4VTN9_9VIRU</name>
<keyword evidence="3" id="KW-1185">Reference proteome</keyword>
<dbReference type="KEGG" id="vg:16605475"/>